<dbReference type="Proteomes" id="UP001054252">
    <property type="component" value="Unassembled WGS sequence"/>
</dbReference>
<proteinExistence type="predicted"/>
<comment type="caution">
    <text evidence="1">The sequence shown here is derived from an EMBL/GenBank/DDBJ whole genome shotgun (WGS) entry which is preliminary data.</text>
</comment>
<dbReference type="AlphaFoldDB" id="A0AAV5LS49"/>
<sequence>MSMSRALYLICTMHFVRGHAAGHLQWNGKGETLFCFTGGVV</sequence>
<dbReference type="EMBL" id="BPVZ01000140">
    <property type="protein sequence ID" value="GKV40249.1"/>
    <property type="molecule type" value="Genomic_DNA"/>
</dbReference>
<gene>
    <name evidence="1" type="ORF">SLEP1_g47917</name>
</gene>
<evidence type="ECO:0000313" key="1">
    <source>
        <dbReference type="EMBL" id="GKV40249.1"/>
    </source>
</evidence>
<accession>A0AAV5LS49</accession>
<protein>
    <submittedName>
        <fullName evidence="1">Uncharacterized protein</fullName>
    </submittedName>
</protein>
<reference evidence="1 2" key="1">
    <citation type="journal article" date="2021" name="Commun. Biol.">
        <title>The genome of Shorea leprosula (Dipterocarpaceae) highlights the ecological relevance of drought in aseasonal tropical rainforests.</title>
        <authorList>
            <person name="Ng K.K.S."/>
            <person name="Kobayashi M.J."/>
            <person name="Fawcett J.A."/>
            <person name="Hatakeyama M."/>
            <person name="Paape T."/>
            <person name="Ng C.H."/>
            <person name="Ang C.C."/>
            <person name="Tnah L.H."/>
            <person name="Lee C.T."/>
            <person name="Nishiyama T."/>
            <person name="Sese J."/>
            <person name="O'Brien M.J."/>
            <person name="Copetti D."/>
            <person name="Mohd Noor M.I."/>
            <person name="Ong R.C."/>
            <person name="Putra M."/>
            <person name="Sireger I.Z."/>
            <person name="Indrioko S."/>
            <person name="Kosugi Y."/>
            <person name="Izuno A."/>
            <person name="Isagi Y."/>
            <person name="Lee S.L."/>
            <person name="Shimizu K.K."/>
        </authorList>
    </citation>
    <scope>NUCLEOTIDE SEQUENCE [LARGE SCALE GENOMIC DNA]</scope>
    <source>
        <strain evidence="1">214</strain>
    </source>
</reference>
<name>A0AAV5LS49_9ROSI</name>
<organism evidence="1 2">
    <name type="scientific">Rubroshorea leprosula</name>
    <dbReference type="NCBI Taxonomy" id="152421"/>
    <lineage>
        <taxon>Eukaryota</taxon>
        <taxon>Viridiplantae</taxon>
        <taxon>Streptophyta</taxon>
        <taxon>Embryophyta</taxon>
        <taxon>Tracheophyta</taxon>
        <taxon>Spermatophyta</taxon>
        <taxon>Magnoliopsida</taxon>
        <taxon>eudicotyledons</taxon>
        <taxon>Gunneridae</taxon>
        <taxon>Pentapetalae</taxon>
        <taxon>rosids</taxon>
        <taxon>malvids</taxon>
        <taxon>Malvales</taxon>
        <taxon>Dipterocarpaceae</taxon>
        <taxon>Rubroshorea</taxon>
    </lineage>
</organism>
<keyword evidence="2" id="KW-1185">Reference proteome</keyword>
<evidence type="ECO:0000313" key="2">
    <source>
        <dbReference type="Proteomes" id="UP001054252"/>
    </source>
</evidence>